<dbReference type="CDD" id="cd07103">
    <property type="entry name" value="ALDH_F5_SSADH_GabD"/>
    <property type="match status" value="1"/>
</dbReference>
<feature type="domain" description="Aldehyde dehydrogenase" evidence="5">
    <location>
        <begin position="51"/>
        <end position="507"/>
    </location>
</feature>
<dbReference type="GO" id="GO:0004777">
    <property type="term" value="F:succinate-semialdehyde dehydrogenase (NAD+) activity"/>
    <property type="evidence" value="ECO:0007669"/>
    <property type="project" value="TreeGrafter"/>
</dbReference>
<comment type="similarity">
    <text evidence="1 4">Belongs to the aldehyde dehydrogenase family.</text>
</comment>
<evidence type="ECO:0000259" key="5">
    <source>
        <dbReference type="Pfam" id="PF00171"/>
    </source>
</evidence>
<evidence type="ECO:0000256" key="1">
    <source>
        <dbReference type="ARBA" id="ARBA00009986"/>
    </source>
</evidence>
<dbReference type="InterPro" id="IPR029510">
    <property type="entry name" value="Ald_DH_CS_GLU"/>
</dbReference>
<evidence type="ECO:0000313" key="6">
    <source>
        <dbReference type="EMBL" id="SIS94837.1"/>
    </source>
</evidence>
<name>A0A1N7N8X5_9GAMM</name>
<dbReference type="InterPro" id="IPR016161">
    <property type="entry name" value="Ald_DH/histidinol_DH"/>
</dbReference>
<dbReference type="AlphaFoldDB" id="A0A1N7N8X5"/>
<feature type="active site" evidence="3">
    <location>
        <position position="285"/>
    </location>
</feature>
<evidence type="ECO:0000256" key="2">
    <source>
        <dbReference type="ARBA" id="ARBA00023002"/>
    </source>
</evidence>
<dbReference type="InterPro" id="IPR016163">
    <property type="entry name" value="Ald_DH_C"/>
</dbReference>
<protein>
    <submittedName>
        <fullName evidence="6">Aspartate-semialdehyde dehydrogenase</fullName>
    </submittedName>
</protein>
<dbReference type="InterPro" id="IPR015590">
    <property type="entry name" value="Aldehyde_DH_dom"/>
</dbReference>
<reference evidence="7" key="1">
    <citation type="submission" date="2017-01" db="EMBL/GenBank/DDBJ databases">
        <authorList>
            <person name="Varghese N."/>
            <person name="Submissions S."/>
        </authorList>
    </citation>
    <scope>NUCLEOTIDE SEQUENCE [LARGE SCALE GENOMIC DNA]</scope>
    <source>
        <strain evidence="7">DSM 22306</strain>
    </source>
</reference>
<dbReference type="PROSITE" id="PS00687">
    <property type="entry name" value="ALDEHYDE_DEHYDR_GLU"/>
    <property type="match status" value="1"/>
</dbReference>
<keyword evidence="7" id="KW-1185">Reference proteome</keyword>
<dbReference type="GO" id="GO:0009450">
    <property type="term" value="P:gamma-aminobutyric acid catabolic process"/>
    <property type="evidence" value="ECO:0007669"/>
    <property type="project" value="TreeGrafter"/>
</dbReference>
<organism evidence="6 7">
    <name type="scientific">Neptunomonas antarctica</name>
    <dbReference type="NCBI Taxonomy" id="619304"/>
    <lineage>
        <taxon>Bacteria</taxon>
        <taxon>Pseudomonadati</taxon>
        <taxon>Pseudomonadota</taxon>
        <taxon>Gammaproteobacteria</taxon>
        <taxon>Oceanospirillales</taxon>
        <taxon>Oceanospirillaceae</taxon>
        <taxon>Neptunomonas</taxon>
    </lineage>
</organism>
<dbReference type="Gene3D" id="3.40.605.10">
    <property type="entry name" value="Aldehyde Dehydrogenase, Chain A, domain 1"/>
    <property type="match status" value="1"/>
</dbReference>
<dbReference type="FunFam" id="3.40.605.10:FF:000005">
    <property type="entry name" value="Succinate-semialdehyde dehydrogenase I"/>
    <property type="match status" value="1"/>
</dbReference>
<evidence type="ECO:0000313" key="7">
    <source>
        <dbReference type="Proteomes" id="UP000185999"/>
    </source>
</evidence>
<proteinExistence type="inferred from homology"/>
<dbReference type="InterPro" id="IPR050740">
    <property type="entry name" value="Aldehyde_DH_Superfamily"/>
</dbReference>
<evidence type="ECO:0000256" key="3">
    <source>
        <dbReference type="PROSITE-ProRule" id="PRU10007"/>
    </source>
</evidence>
<gene>
    <name evidence="6" type="ORF">SAMN05421760_108147</name>
</gene>
<dbReference type="FunFam" id="3.40.309.10:FF:000004">
    <property type="entry name" value="Succinate-semialdehyde dehydrogenase I"/>
    <property type="match status" value="1"/>
</dbReference>
<dbReference type="PROSITE" id="PS00070">
    <property type="entry name" value="ALDEHYDE_DEHYDR_CYS"/>
    <property type="match status" value="1"/>
</dbReference>
<dbReference type="Gene3D" id="3.40.309.10">
    <property type="entry name" value="Aldehyde Dehydrogenase, Chain A, domain 2"/>
    <property type="match status" value="1"/>
</dbReference>
<sequence length="515" mass="55605">MTTSIANLIMGGELMNSITQQVSDGKVTEAIMLHLNDPRLVRELAYVNGKWIHGSSDEAVTNPASNEVIGYCTQLDSQQVSAAIDAAQSAFPAWRALLPDERAAILLRWNDLILENKEDLARLMVLEQGKTLNDARGEIEYGASFVRWFAEEARRDYGETIPSHIPNAQLATLREPIGVAALITPWNFPSAMITRKAAAALGIGCTVIVKPAGETPFSALALAELAERAGFPAGVFNVITADAPMASEVLCASDKVRALSFTGSTRVGRILLEKSAATVKKCSMELGGNAPFIVLPDMDIKAAAEAACDAKFQTSGQDCLAANRIFVPRDKYDAFLQAFQHCMSKLKVGNGLEEGVDLGPLIFAKAVEKARDIVEDAVAKGARLLVGDQALAPGSNFFMPTLLADVTPDMKVYREENFCPVAGVLPYDSIDQVISMANDTEYGLAAYVYGHDIRNIWKLINALEFGMVSVNSIKMTGHPIPFGGMKQSGLGREGSLHGFDEYSEIKYYCLGALMP</sequence>
<dbReference type="PANTHER" id="PTHR43353:SF5">
    <property type="entry name" value="SUCCINATE-SEMIALDEHYDE DEHYDROGENASE, MITOCHONDRIAL"/>
    <property type="match status" value="1"/>
</dbReference>
<dbReference type="InterPro" id="IPR016160">
    <property type="entry name" value="Ald_DH_CS_CYS"/>
</dbReference>
<dbReference type="STRING" id="619304.SAMN05421760_108147"/>
<dbReference type="SUPFAM" id="SSF53720">
    <property type="entry name" value="ALDH-like"/>
    <property type="match status" value="1"/>
</dbReference>
<dbReference type="PANTHER" id="PTHR43353">
    <property type="entry name" value="SUCCINATE-SEMIALDEHYDE DEHYDROGENASE, MITOCHONDRIAL"/>
    <property type="match status" value="1"/>
</dbReference>
<evidence type="ECO:0000256" key="4">
    <source>
        <dbReference type="RuleBase" id="RU003345"/>
    </source>
</evidence>
<dbReference type="Pfam" id="PF00171">
    <property type="entry name" value="Aldedh"/>
    <property type="match status" value="1"/>
</dbReference>
<dbReference type="Proteomes" id="UP000185999">
    <property type="component" value="Unassembled WGS sequence"/>
</dbReference>
<dbReference type="EMBL" id="FTOE01000008">
    <property type="protein sequence ID" value="SIS94837.1"/>
    <property type="molecule type" value="Genomic_DNA"/>
</dbReference>
<keyword evidence="2 4" id="KW-0560">Oxidoreductase</keyword>
<accession>A0A1N7N8X5</accession>
<dbReference type="InterPro" id="IPR016162">
    <property type="entry name" value="Ald_DH_N"/>
</dbReference>